<name>A0AAV4NP56_CAEEX</name>
<keyword evidence="2" id="KW-1185">Reference proteome</keyword>
<gene>
    <name evidence="1" type="ORF">CEXT_96911</name>
</gene>
<reference evidence="1 2" key="1">
    <citation type="submission" date="2021-06" db="EMBL/GenBank/DDBJ databases">
        <title>Caerostris extrusa draft genome.</title>
        <authorList>
            <person name="Kono N."/>
            <person name="Arakawa K."/>
        </authorList>
    </citation>
    <scope>NUCLEOTIDE SEQUENCE [LARGE SCALE GENOMIC DNA]</scope>
</reference>
<dbReference type="AlphaFoldDB" id="A0AAV4NP56"/>
<dbReference type="Proteomes" id="UP001054945">
    <property type="component" value="Unassembled WGS sequence"/>
</dbReference>
<evidence type="ECO:0000313" key="2">
    <source>
        <dbReference type="Proteomes" id="UP001054945"/>
    </source>
</evidence>
<evidence type="ECO:0000313" key="1">
    <source>
        <dbReference type="EMBL" id="GIX86473.1"/>
    </source>
</evidence>
<sequence length="153" mass="17312">MKRNGQRWLKFPFPINVKANYSDRASDYAMMGKKILPRIDAVCVAAIPYTPIPSHVHGSNFYSLYHVTTPTFSSIYHYPHDVWPVFGAGKGSPGLKIERETSFNCMCVLTNLGRRVGSIREDLFVGTFGNSNYSSLSREKQAFTRQNFPPGRE</sequence>
<comment type="caution">
    <text evidence="1">The sequence shown here is derived from an EMBL/GenBank/DDBJ whole genome shotgun (WGS) entry which is preliminary data.</text>
</comment>
<protein>
    <submittedName>
        <fullName evidence="1">Uncharacterized protein</fullName>
    </submittedName>
</protein>
<organism evidence="1 2">
    <name type="scientific">Caerostris extrusa</name>
    <name type="common">Bark spider</name>
    <name type="synonym">Caerostris bankana</name>
    <dbReference type="NCBI Taxonomy" id="172846"/>
    <lineage>
        <taxon>Eukaryota</taxon>
        <taxon>Metazoa</taxon>
        <taxon>Ecdysozoa</taxon>
        <taxon>Arthropoda</taxon>
        <taxon>Chelicerata</taxon>
        <taxon>Arachnida</taxon>
        <taxon>Araneae</taxon>
        <taxon>Araneomorphae</taxon>
        <taxon>Entelegynae</taxon>
        <taxon>Araneoidea</taxon>
        <taxon>Araneidae</taxon>
        <taxon>Caerostris</taxon>
    </lineage>
</organism>
<accession>A0AAV4NP56</accession>
<dbReference type="EMBL" id="BPLR01021144">
    <property type="protein sequence ID" value="GIX86473.1"/>
    <property type="molecule type" value="Genomic_DNA"/>
</dbReference>
<proteinExistence type="predicted"/>